<proteinExistence type="predicted"/>
<keyword evidence="2" id="KW-0732">Signal</keyword>
<reference evidence="3" key="1">
    <citation type="submission" date="2020-03" db="EMBL/GenBank/DDBJ databases">
        <title>Site-based positive gene gene selection in Geosmithia morbida across the United States reveals a broad range of putative effectors and factors for local host and environmental adapation.</title>
        <authorList>
            <person name="Onufrak A."/>
            <person name="Murdoch R.W."/>
            <person name="Gazis R."/>
            <person name="Huff M."/>
            <person name="Staton M."/>
            <person name="Klingeman W."/>
            <person name="Hadziabdic D."/>
        </authorList>
    </citation>
    <scope>NUCLEOTIDE SEQUENCE</scope>
    <source>
        <strain evidence="3">1262</strain>
    </source>
</reference>
<sequence>MKSQVKDALVSLTFPWLFMSISARHIPQTVRELVSRRQWATLLSPEGFNEALFGNFWATVGPDVKLNASERVLPLLEGRVRNGVVTCSDDDGAIAGPPVRGRVIEVGAGSGMWADVFAHIRSKTSHGGPEAEGLRKRQTSGGDAGLTRIYGVEPNPQSAESLRRRVADVGLGDIYEVIPLGIESLSDPHAWEGTTIEPESIDCIVSVLCLCSIPDQEDNIKALYKLLKPGGTWYVYEHVRAQRGGILLSIYQRIVNAAWSFFVGSCRLCKPTGVNLLNAGIWSEVDITQPPDEPSYKVLPHILGTLTK</sequence>
<dbReference type="GeneID" id="55971205"/>
<dbReference type="InterPro" id="IPR052356">
    <property type="entry name" value="Thiol_S-MT"/>
</dbReference>
<dbReference type="SUPFAM" id="SSF53335">
    <property type="entry name" value="S-adenosyl-L-methionine-dependent methyltransferases"/>
    <property type="match status" value="1"/>
</dbReference>
<dbReference type="GO" id="GO:0032259">
    <property type="term" value="P:methylation"/>
    <property type="evidence" value="ECO:0007669"/>
    <property type="project" value="UniProtKB-KW"/>
</dbReference>
<evidence type="ECO:0000313" key="3">
    <source>
        <dbReference type="EMBL" id="KAF4124311.1"/>
    </source>
</evidence>
<keyword evidence="4" id="KW-1185">Reference proteome</keyword>
<dbReference type="RefSeq" id="XP_035322963.1">
    <property type="nucleotide sequence ID" value="XM_035466951.1"/>
</dbReference>
<keyword evidence="3" id="KW-0808">Transferase</keyword>
<dbReference type="InterPro" id="IPR029063">
    <property type="entry name" value="SAM-dependent_MTases_sf"/>
</dbReference>
<accession>A0A9P4YWD0</accession>
<comment type="caution">
    <text evidence="3">The sequence shown here is derived from an EMBL/GenBank/DDBJ whole genome shotgun (WGS) entry which is preliminary data.</text>
</comment>
<dbReference type="Pfam" id="PF13489">
    <property type="entry name" value="Methyltransf_23"/>
    <property type="match status" value="1"/>
</dbReference>
<evidence type="ECO:0000256" key="1">
    <source>
        <dbReference type="SAM" id="MobiDB-lite"/>
    </source>
</evidence>
<feature type="region of interest" description="Disordered" evidence="1">
    <location>
        <begin position="124"/>
        <end position="150"/>
    </location>
</feature>
<dbReference type="CDD" id="cd02440">
    <property type="entry name" value="AdoMet_MTases"/>
    <property type="match status" value="1"/>
</dbReference>
<dbReference type="AlphaFoldDB" id="A0A9P4YWD0"/>
<feature type="signal peptide" evidence="2">
    <location>
        <begin position="1"/>
        <end position="23"/>
    </location>
</feature>
<organism evidence="3 4">
    <name type="scientific">Geosmithia morbida</name>
    <dbReference type="NCBI Taxonomy" id="1094350"/>
    <lineage>
        <taxon>Eukaryota</taxon>
        <taxon>Fungi</taxon>
        <taxon>Dikarya</taxon>
        <taxon>Ascomycota</taxon>
        <taxon>Pezizomycotina</taxon>
        <taxon>Sordariomycetes</taxon>
        <taxon>Hypocreomycetidae</taxon>
        <taxon>Hypocreales</taxon>
        <taxon>Bionectriaceae</taxon>
        <taxon>Geosmithia</taxon>
    </lineage>
</organism>
<dbReference type="PANTHER" id="PTHR45036">
    <property type="entry name" value="METHYLTRANSFERASE LIKE 7B"/>
    <property type="match status" value="1"/>
</dbReference>
<dbReference type="Gene3D" id="3.40.50.150">
    <property type="entry name" value="Vaccinia Virus protein VP39"/>
    <property type="match status" value="1"/>
</dbReference>
<feature type="chain" id="PRO_5040457524" evidence="2">
    <location>
        <begin position="24"/>
        <end position="308"/>
    </location>
</feature>
<keyword evidence="3" id="KW-0489">Methyltransferase</keyword>
<dbReference type="EMBL" id="JAANYQ010000004">
    <property type="protein sequence ID" value="KAF4124311.1"/>
    <property type="molecule type" value="Genomic_DNA"/>
</dbReference>
<evidence type="ECO:0000313" key="4">
    <source>
        <dbReference type="Proteomes" id="UP000749293"/>
    </source>
</evidence>
<protein>
    <submittedName>
        <fullName evidence="3">Methyltransferase domain</fullName>
    </submittedName>
</protein>
<dbReference type="PANTHER" id="PTHR45036:SF1">
    <property type="entry name" value="METHYLTRANSFERASE LIKE 7A"/>
    <property type="match status" value="1"/>
</dbReference>
<name>A0A9P4YWD0_9HYPO</name>
<dbReference type="OrthoDB" id="540004at2759"/>
<dbReference type="GO" id="GO:0008168">
    <property type="term" value="F:methyltransferase activity"/>
    <property type="evidence" value="ECO:0007669"/>
    <property type="project" value="UniProtKB-KW"/>
</dbReference>
<evidence type="ECO:0000256" key="2">
    <source>
        <dbReference type="SAM" id="SignalP"/>
    </source>
</evidence>
<dbReference type="Proteomes" id="UP000749293">
    <property type="component" value="Unassembled WGS sequence"/>
</dbReference>
<gene>
    <name evidence="3" type="ORF">GMORB2_4977</name>
</gene>